<dbReference type="EMBL" id="JBBNAW010000003">
    <property type="protein sequence ID" value="MEK2608659.1"/>
    <property type="molecule type" value="Genomic_DNA"/>
</dbReference>
<protein>
    <submittedName>
        <fullName evidence="1">Uncharacterized protein</fullName>
    </submittedName>
</protein>
<sequence>MTTQDRLSTIQSYAWTLELLGEALVQHDDVLEGEQNPHLTLRNMAGIHQAMRIISRLAAEQCGKLVGNAGGGSIDQD</sequence>
<proteinExistence type="predicted"/>
<dbReference type="RefSeq" id="WP_340611573.1">
    <property type="nucleotide sequence ID" value="NZ_JBBNAW010000003.1"/>
</dbReference>
<evidence type="ECO:0000313" key="1">
    <source>
        <dbReference type="EMBL" id="MEK2608659.1"/>
    </source>
</evidence>
<gene>
    <name evidence="1" type="ORF">WLF18_06025</name>
</gene>
<name>A0ABU8ZWC2_9PSED</name>
<evidence type="ECO:0000313" key="2">
    <source>
        <dbReference type="Proteomes" id="UP001386972"/>
    </source>
</evidence>
<dbReference type="Proteomes" id="UP001386972">
    <property type="component" value="Unassembled WGS sequence"/>
</dbReference>
<accession>A0ABU8ZWC2</accession>
<organism evidence="1 2">
    <name type="scientific">Pseudomonas shirazensis</name>
    <dbReference type="NCBI Taxonomy" id="2745494"/>
    <lineage>
        <taxon>Bacteria</taxon>
        <taxon>Pseudomonadati</taxon>
        <taxon>Pseudomonadota</taxon>
        <taxon>Gammaproteobacteria</taxon>
        <taxon>Pseudomonadales</taxon>
        <taxon>Pseudomonadaceae</taxon>
        <taxon>Pseudomonas</taxon>
    </lineage>
</organism>
<keyword evidence="2" id="KW-1185">Reference proteome</keyword>
<reference evidence="1 2" key="1">
    <citation type="submission" date="2024-03" db="EMBL/GenBank/DDBJ databases">
        <title>Screening, Identification and Application of a Plant Lactobacillus Strain.</title>
        <authorList>
            <person name="Li Y.L."/>
        </authorList>
    </citation>
    <scope>NUCLEOTIDE SEQUENCE [LARGE SCALE GENOMIC DNA]</scope>
    <source>
        <strain evidence="1 2">JDB</strain>
    </source>
</reference>
<comment type="caution">
    <text evidence="1">The sequence shown here is derived from an EMBL/GenBank/DDBJ whole genome shotgun (WGS) entry which is preliminary data.</text>
</comment>